<accession>C2KIT2</accession>
<keyword evidence="1" id="KW-0812">Transmembrane</keyword>
<keyword evidence="1" id="KW-0472">Membrane</keyword>
<dbReference type="HOGENOM" id="CLU_2437264_0_0_9"/>
<dbReference type="AlphaFoldDB" id="C2KIT2"/>
<evidence type="ECO:0000313" key="2">
    <source>
        <dbReference type="EMBL" id="EEJ42858.1"/>
    </source>
</evidence>
<dbReference type="RefSeq" id="WP_002814622.1">
    <property type="nucleotide sequence ID" value="NZ_GG693383.1"/>
</dbReference>
<reference evidence="2 3" key="1">
    <citation type="submission" date="2009-04" db="EMBL/GenBank/DDBJ databases">
        <authorList>
            <person name="Qin X."/>
            <person name="Bachman B."/>
            <person name="Battles P."/>
            <person name="Bell A."/>
            <person name="Bess C."/>
            <person name="Bickham C."/>
            <person name="Chaboub L."/>
            <person name="Chen D."/>
            <person name="Coyle M."/>
            <person name="Deiros D.R."/>
            <person name="Dinh H."/>
            <person name="Forbes L."/>
            <person name="Fowler G."/>
            <person name="Francisco L."/>
            <person name="Fu Q."/>
            <person name="Gubbala S."/>
            <person name="Hale W."/>
            <person name="Han Y."/>
            <person name="Hemphill L."/>
            <person name="Highlander S.K."/>
            <person name="Hirani K."/>
            <person name="Hogues M."/>
            <person name="Jackson L."/>
            <person name="Jakkamsetti A."/>
            <person name="Javaid M."/>
            <person name="Jiang H."/>
            <person name="Korchina V."/>
            <person name="Kovar C."/>
            <person name="Lara F."/>
            <person name="Lee S."/>
            <person name="Mata R."/>
            <person name="Mathew T."/>
            <person name="Moen C."/>
            <person name="Morales K."/>
            <person name="Munidasa M."/>
            <person name="Nazareth L."/>
            <person name="Ngo R."/>
            <person name="Nguyen L."/>
            <person name="Okwuonu G."/>
            <person name="Ongeri F."/>
            <person name="Patil S."/>
            <person name="Petrosino J."/>
            <person name="Pham C."/>
            <person name="Pham P."/>
            <person name="Pu L.-L."/>
            <person name="Puazo M."/>
            <person name="Raj R."/>
            <person name="Reid J."/>
            <person name="Rouhana J."/>
            <person name="Saada N."/>
            <person name="Shang Y."/>
            <person name="Simmons D."/>
            <person name="Thornton R."/>
            <person name="Warren J."/>
            <person name="Weissenberger G."/>
            <person name="Zhang J."/>
            <person name="Zhang L."/>
            <person name="Zhou C."/>
            <person name="Zhu D."/>
            <person name="Muzny D."/>
            <person name="Worley K."/>
            <person name="Gibbs R."/>
        </authorList>
    </citation>
    <scope>NUCLEOTIDE SEQUENCE [LARGE SCALE GENOMIC DNA]</scope>
    <source>
        <strain evidence="2 3">ATCC 19254</strain>
    </source>
</reference>
<protein>
    <submittedName>
        <fullName evidence="2">Uncharacterized protein</fullName>
    </submittedName>
</protein>
<keyword evidence="1" id="KW-1133">Transmembrane helix</keyword>
<feature type="transmembrane region" description="Helical" evidence="1">
    <location>
        <begin position="12"/>
        <end position="29"/>
    </location>
</feature>
<name>C2KIT2_LEUMC</name>
<dbReference type="EMBL" id="ACKV01000024">
    <property type="protein sequence ID" value="EEJ42858.1"/>
    <property type="molecule type" value="Genomic_DNA"/>
</dbReference>
<evidence type="ECO:0000256" key="1">
    <source>
        <dbReference type="SAM" id="Phobius"/>
    </source>
</evidence>
<proteinExistence type="predicted"/>
<feature type="transmembrane region" description="Helical" evidence="1">
    <location>
        <begin position="41"/>
        <end position="61"/>
    </location>
</feature>
<gene>
    <name evidence="2" type="ORF">HMPREF0555_0548</name>
</gene>
<comment type="caution">
    <text evidence="2">The sequence shown here is derived from an EMBL/GenBank/DDBJ whole genome shotgun (WGS) entry which is preliminary data.</text>
</comment>
<dbReference type="Proteomes" id="UP000004283">
    <property type="component" value="Unassembled WGS sequence"/>
</dbReference>
<evidence type="ECO:0000313" key="3">
    <source>
        <dbReference type="Proteomes" id="UP000004283"/>
    </source>
</evidence>
<sequence>MKVKLKKSWVYVSERISIIGFDVLIIVLMSQCSNQLASTHLGQLLNFWWVTVVVFVNMFALVIRDVENFNDKITVLNYLLVMIIMLKYTL</sequence>
<organism evidence="2 3">
    <name type="scientific">Leuconostoc mesenteroides subsp. cremoris ATCC 19254</name>
    <dbReference type="NCBI Taxonomy" id="586220"/>
    <lineage>
        <taxon>Bacteria</taxon>
        <taxon>Bacillati</taxon>
        <taxon>Bacillota</taxon>
        <taxon>Bacilli</taxon>
        <taxon>Lactobacillales</taxon>
        <taxon>Lactobacillaceae</taxon>
        <taxon>Leuconostoc</taxon>
    </lineage>
</organism>